<evidence type="ECO:0000256" key="4">
    <source>
        <dbReference type="ARBA" id="ARBA00022741"/>
    </source>
</evidence>
<keyword evidence="2 13" id="KW-0723">Serine/threonine-protein kinase</keyword>
<accession>A0A8S3WEE3</accession>
<keyword evidence="3 14" id="KW-0808">Transferase</keyword>
<feature type="binding site" evidence="10">
    <location>
        <begin position="160"/>
        <end position="161"/>
    </location>
    <ligand>
        <name>ATP</name>
        <dbReference type="ChEBI" id="CHEBI:30616"/>
    </ligand>
</feature>
<feature type="domain" description="Protein kinase" evidence="15">
    <location>
        <begin position="31"/>
        <end position="283"/>
    </location>
</feature>
<dbReference type="SMART" id="SM00220">
    <property type="entry name" value="S_TKc"/>
    <property type="match status" value="1"/>
</dbReference>
<feature type="binding site" evidence="10">
    <location>
        <position position="174"/>
    </location>
    <ligand>
        <name>ATP</name>
        <dbReference type="ChEBI" id="CHEBI:30616"/>
    </ligand>
</feature>
<evidence type="ECO:0000256" key="11">
    <source>
        <dbReference type="PIRSR" id="PIRSR630616-3"/>
    </source>
</evidence>
<comment type="subcellular location">
    <subcellularLocation>
        <location evidence="1">Midbody</location>
    </subcellularLocation>
</comment>
<evidence type="ECO:0000313" key="16">
    <source>
        <dbReference type="EMBL" id="CAG4957327.1"/>
    </source>
</evidence>
<evidence type="ECO:0000256" key="12">
    <source>
        <dbReference type="PROSITE-ProRule" id="PRU10141"/>
    </source>
</evidence>
<dbReference type="GO" id="GO:0004674">
    <property type="term" value="F:protein serine/threonine kinase activity"/>
    <property type="evidence" value="ECO:0007669"/>
    <property type="project" value="UniProtKB-KW"/>
</dbReference>
<dbReference type="GO" id="GO:0005524">
    <property type="term" value="F:ATP binding"/>
    <property type="evidence" value="ECO:0007669"/>
    <property type="project" value="UniProtKB-UniRule"/>
</dbReference>
<dbReference type="FunFam" id="1.10.510.10:FF:000235">
    <property type="entry name" value="Serine/threonine-protein kinase ark1"/>
    <property type="match status" value="1"/>
</dbReference>
<dbReference type="EMBL" id="CAJQZP010000341">
    <property type="protein sequence ID" value="CAG4957327.1"/>
    <property type="molecule type" value="Genomic_DNA"/>
</dbReference>
<comment type="caution">
    <text evidence="16">The sequence shown here is derived from an EMBL/GenBank/DDBJ whole genome shotgun (WGS) entry which is preliminary data.</text>
</comment>
<dbReference type="Proteomes" id="UP000691718">
    <property type="component" value="Unassembled WGS sequence"/>
</dbReference>
<evidence type="ECO:0000256" key="14">
    <source>
        <dbReference type="RuleBase" id="RU367134"/>
    </source>
</evidence>
<organism evidence="16 17">
    <name type="scientific">Parnassius apollo</name>
    <name type="common">Apollo butterfly</name>
    <name type="synonym">Papilio apollo</name>
    <dbReference type="NCBI Taxonomy" id="110799"/>
    <lineage>
        <taxon>Eukaryota</taxon>
        <taxon>Metazoa</taxon>
        <taxon>Ecdysozoa</taxon>
        <taxon>Arthropoda</taxon>
        <taxon>Hexapoda</taxon>
        <taxon>Insecta</taxon>
        <taxon>Pterygota</taxon>
        <taxon>Neoptera</taxon>
        <taxon>Endopterygota</taxon>
        <taxon>Lepidoptera</taxon>
        <taxon>Glossata</taxon>
        <taxon>Ditrysia</taxon>
        <taxon>Papilionoidea</taxon>
        <taxon>Papilionidae</taxon>
        <taxon>Parnassiinae</taxon>
        <taxon>Parnassini</taxon>
        <taxon>Parnassius</taxon>
        <taxon>Parnassius</taxon>
    </lineage>
</organism>
<dbReference type="PROSITE" id="PS00107">
    <property type="entry name" value="PROTEIN_KINASE_ATP"/>
    <property type="match status" value="1"/>
</dbReference>
<sequence>MSDPGDVLELENKITNHEAFGKPYKWSASDFELGSALGRGKFGTVHVAIEKKTGYMVAIKTLFKSQLVKSKCERQVLREIEIQSHLKHPNILRLLTWFHDERRIYLVVEFAAGGELYKHLTSAPGGRFTEAKAAKYIYQVADAVEYCHQRHVIHRDIKPENILVAFNGDLKLADFGWSVHAPSERRKTMCGTLDYLPPEMIRREVYDVSVDHWCIGVLLYEFLVGKPPFESEGQDKTYARILAVEVTYPEHISEGAKDLISKLLRYQSKERLSLEAVKTHYWVQHNYEAVVNKE</sequence>
<evidence type="ECO:0000256" key="8">
    <source>
        <dbReference type="ARBA" id="ARBA00048679"/>
    </source>
</evidence>
<evidence type="ECO:0000313" key="17">
    <source>
        <dbReference type="Proteomes" id="UP000691718"/>
    </source>
</evidence>
<keyword evidence="17" id="KW-1185">Reference proteome</keyword>
<evidence type="ECO:0000256" key="7">
    <source>
        <dbReference type="ARBA" id="ARBA00047899"/>
    </source>
</evidence>
<comment type="similarity">
    <text evidence="14">Belongs to the protein kinase superfamily. Ser/Thr protein kinase family. Aurora subfamily.</text>
</comment>
<dbReference type="PIRSF" id="PIRSF000654">
    <property type="entry name" value="Integrin-linked_kinase"/>
    <property type="match status" value="1"/>
</dbReference>
<feature type="binding site" evidence="10">
    <location>
        <position position="41"/>
    </location>
    <ligand>
        <name>ATP</name>
        <dbReference type="ChEBI" id="CHEBI:30616"/>
    </ligand>
</feature>
<dbReference type="GO" id="GO:0030261">
    <property type="term" value="P:chromosome condensation"/>
    <property type="evidence" value="ECO:0007669"/>
    <property type="project" value="UniProtKB-ARBA"/>
</dbReference>
<dbReference type="GO" id="GO:0000070">
    <property type="term" value="P:mitotic sister chromatid segregation"/>
    <property type="evidence" value="ECO:0007669"/>
    <property type="project" value="UniProtKB-ARBA"/>
</dbReference>
<evidence type="ECO:0000259" key="15">
    <source>
        <dbReference type="PROSITE" id="PS50011"/>
    </source>
</evidence>
<comment type="catalytic activity">
    <reaction evidence="7 14">
        <text>L-threonyl-[protein] + ATP = O-phospho-L-threonyl-[protein] + ADP + H(+)</text>
        <dbReference type="Rhea" id="RHEA:46608"/>
        <dbReference type="Rhea" id="RHEA-COMP:11060"/>
        <dbReference type="Rhea" id="RHEA-COMP:11605"/>
        <dbReference type="ChEBI" id="CHEBI:15378"/>
        <dbReference type="ChEBI" id="CHEBI:30013"/>
        <dbReference type="ChEBI" id="CHEBI:30616"/>
        <dbReference type="ChEBI" id="CHEBI:61977"/>
        <dbReference type="ChEBI" id="CHEBI:456216"/>
        <dbReference type="EC" id="2.7.11.1"/>
    </reaction>
</comment>
<dbReference type="PROSITE" id="PS00108">
    <property type="entry name" value="PROTEIN_KINASE_ST"/>
    <property type="match status" value="1"/>
</dbReference>
<keyword evidence="5 14" id="KW-0418">Kinase</keyword>
<comment type="catalytic activity">
    <reaction evidence="8 14">
        <text>L-seryl-[protein] + ATP = O-phospho-L-seryl-[protein] + ADP + H(+)</text>
        <dbReference type="Rhea" id="RHEA:17989"/>
        <dbReference type="Rhea" id="RHEA-COMP:9863"/>
        <dbReference type="Rhea" id="RHEA-COMP:11604"/>
        <dbReference type="ChEBI" id="CHEBI:15378"/>
        <dbReference type="ChEBI" id="CHEBI:29999"/>
        <dbReference type="ChEBI" id="CHEBI:30616"/>
        <dbReference type="ChEBI" id="CHEBI:83421"/>
        <dbReference type="ChEBI" id="CHEBI:456216"/>
        <dbReference type="EC" id="2.7.11.1"/>
    </reaction>
</comment>
<dbReference type="InterPro" id="IPR008271">
    <property type="entry name" value="Ser/Thr_kinase_AS"/>
</dbReference>
<dbReference type="PANTHER" id="PTHR24350">
    <property type="entry name" value="SERINE/THREONINE-PROTEIN KINASE IAL-RELATED"/>
    <property type="match status" value="1"/>
</dbReference>
<feature type="cross-link" description="Glycyl lysine isopeptide (Lys-Gly) (interchain with G-Cter in SUMO2)" evidence="11">
    <location>
        <position position="158"/>
    </location>
</feature>
<evidence type="ECO:0000256" key="10">
    <source>
        <dbReference type="PIRSR" id="PIRSR630616-2"/>
    </source>
</evidence>
<dbReference type="FunFam" id="3.30.200.20:FF:000042">
    <property type="entry name" value="Aurora kinase A"/>
    <property type="match status" value="1"/>
</dbReference>
<name>A0A8S3WEE3_PARAO</name>
<evidence type="ECO:0000256" key="1">
    <source>
        <dbReference type="ARBA" id="ARBA00004214"/>
    </source>
</evidence>
<dbReference type="InterPro" id="IPR030616">
    <property type="entry name" value="Aur-like"/>
</dbReference>
<dbReference type="GO" id="GO:0032506">
    <property type="term" value="P:cytokinetic process"/>
    <property type="evidence" value="ECO:0007669"/>
    <property type="project" value="UniProtKB-ARBA"/>
</dbReference>
<dbReference type="Pfam" id="PF00069">
    <property type="entry name" value="Pkinase"/>
    <property type="match status" value="1"/>
</dbReference>
<dbReference type="InterPro" id="IPR017441">
    <property type="entry name" value="Protein_kinase_ATP_BS"/>
</dbReference>
<dbReference type="PROSITE" id="PS50011">
    <property type="entry name" value="PROTEIN_KINASE_DOM"/>
    <property type="match status" value="1"/>
</dbReference>
<feature type="binding site" evidence="10 12">
    <location>
        <position position="60"/>
    </location>
    <ligand>
        <name>ATP</name>
        <dbReference type="ChEBI" id="CHEBI:30616"/>
    </ligand>
</feature>
<protein>
    <recommendedName>
        <fullName evidence="14">Aurora kinase</fullName>
        <ecNumber evidence="14">2.7.11.1</ecNumber>
    </recommendedName>
</protein>
<dbReference type="GO" id="GO:0030496">
    <property type="term" value="C:midbody"/>
    <property type="evidence" value="ECO:0007669"/>
    <property type="project" value="UniProtKB-SubCell"/>
</dbReference>
<keyword evidence="4 10" id="KW-0547">Nucleotide-binding</keyword>
<dbReference type="GO" id="GO:0006325">
    <property type="term" value="P:chromatin organization"/>
    <property type="evidence" value="ECO:0007669"/>
    <property type="project" value="UniProtKB-ARBA"/>
</dbReference>
<reference evidence="16" key="1">
    <citation type="submission" date="2021-04" db="EMBL/GenBank/DDBJ databases">
        <authorList>
            <person name="Tunstrom K."/>
        </authorList>
    </citation>
    <scope>NUCLEOTIDE SEQUENCE</scope>
</reference>
<feature type="binding site" evidence="10">
    <location>
        <begin position="109"/>
        <end position="111"/>
    </location>
    <ligand>
        <name>ATP</name>
        <dbReference type="ChEBI" id="CHEBI:30616"/>
    </ligand>
</feature>
<evidence type="ECO:0000256" key="6">
    <source>
        <dbReference type="ARBA" id="ARBA00022840"/>
    </source>
</evidence>
<dbReference type="InterPro" id="IPR000719">
    <property type="entry name" value="Prot_kinase_dom"/>
</dbReference>
<dbReference type="AlphaFoldDB" id="A0A8S3WEE3"/>
<feature type="active site" description="Proton acceptor" evidence="9">
    <location>
        <position position="156"/>
    </location>
</feature>
<dbReference type="OrthoDB" id="377346at2759"/>
<evidence type="ECO:0000256" key="5">
    <source>
        <dbReference type="ARBA" id="ARBA00022777"/>
    </source>
</evidence>
<proteinExistence type="inferred from homology"/>
<keyword evidence="6 10" id="KW-0067">ATP-binding</keyword>
<evidence type="ECO:0000256" key="13">
    <source>
        <dbReference type="RuleBase" id="RU000304"/>
    </source>
</evidence>
<gene>
    <name evidence="16" type="ORF">PAPOLLO_LOCUS5693</name>
</gene>
<evidence type="ECO:0000256" key="3">
    <source>
        <dbReference type="ARBA" id="ARBA00022679"/>
    </source>
</evidence>
<evidence type="ECO:0000256" key="9">
    <source>
        <dbReference type="PIRSR" id="PIRSR630616-1"/>
    </source>
</evidence>
<dbReference type="EC" id="2.7.11.1" evidence="14"/>
<evidence type="ECO:0000256" key="2">
    <source>
        <dbReference type="ARBA" id="ARBA00022527"/>
    </source>
</evidence>
<dbReference type="CDD" id="cd14007">
    <property type="entry name" value="STKc_Aurora"/>
    <property type="match status" value="1"/>
</dbReference>